<evidence type="ECO:0000256" key="1">
    <source>
        <dbReference type="SAM" id="Phobius"/>
    </source>
</evidence>
<dbReference type="PANTHER" id="PTHR36443">
    <property type="entry name" value="BSR5223 PROTEIN"/>
    <property type="match status" value="1"/>
</dbReference>
<reference evidence="2" key="1">
    <citation type="submission" date="2019-11" db="EMBL/GenBank/DDBJ databases">
        <title>Description of new Acetobacter species.</title>
        <authorList>
            <person name="Cleenwerck I."/>
            <person name="Sombolestani A.S."/>
        </authorList>
    </citation>
    <scope>NUCLEOTIDE SEQUENCE</scope>
    <source>
        <strain evidence="2">LMG 1626</strain>
    </source>
</reference>
<dbReference type="RefSeq" id="WP_166312815.1">
    <property type="nucleotide sequence ID" value="NZ_JAHRDV010000002.1"/>
</dbReference>
<proteinExistence type="predicted"/>
<dbReference type="InterPro" id="IPR021320">
    <property type="entry name" value="DUF2905"/>
</dbReference>
<dbReference type="Pfam" id="PF11146">
    <property type="entry name" value="DUF2905"/>
    <property type="match status" value="1"/>
</dbReference>
<feature type="transmembrane region" description="Helical" evidence="1">
    <location>
        <begin position="43"/>
        <end position="64"/>
    </location>
</feature>
<accession>A0A967EBY4</accession>
<keyword evidence="1" id="KW-0472">Membrane</keyword>
<evidence type="ECO:0000313" key="2">
    <source>
        <dbReference type="EMBL" id="NHO52686.1"/>
    </source>
</evidence>
<comment type="caution">
    <text evidence="2">The sequence shown here is derived from an EMBL/GenBank/DDBJ whole genome shotgun (WGS) entry which is preliminary data.</text>
</comment>
<keyword evidence="1" id="KW-0812">Transmembrane</keyword>
<dbReference type="EMBL" id="WOTH01000002">
    <property type="protein sequence ID" value="NHO52686.1"/>
    <property type="molecule type" value="Genomic_DNA"/>
</dbReference>
<name>A0A967EBY4_9PROT</name>
<feature type="transmembrane region" description="Helical" evidence="1">
    <location>
        <begin position="5"/>
        <end position="23"/>
    </location>
</feature>
<evidence type="ECO:0000313" key="3">
    <source>
        <dbReference type="Proteomes" id="UP000597459"/>
    </source>
</evidence>
<gene>
    <name evidence="2" type="ORF">GOB87_01735</name>
</gene>
<sequence>MTRTLVTIGLALVIVGLLWPWLSRLPIGRLPGDILIRRGDVTFYAPLMTGLIASVLLSVILWAVRR</sequence>
<dbReference type="PANTHER" id="PTHR36443:SF1">
    <property type="entry name" value="BSR5223 PROTEIN"/>
    <property type="match status" value="1"/>
</dbReference>
<keyword evidence="3" id="KW-1185">Reference proteome</keyword>
<dbReference type="AlphaFoldDB" id="A0A967EBY4"/>
<protein>
    <submittedName>
        <fullName evidence="2">DUF2905 family protein</fullName>
    </submittedName>
</protein>
<keyword evidence="1" id="KW-1133">Transmembrane helix</keyword>
<organism evidence="2 3">
    <name type="scientific">Acetobacter estunensis</name>
    <dbReference type="NCBI Taxonomy" id="104097"/>
    <lineage>
        <taxon>Bacteria</taxon>
        <taxon>Pseudomonadati</taxon>
        <taxon>Pseudomonadota</taxon>
        <taxon>Alphaproteobacteria</taxon>
        <taxon>Acetobacterales</taxon>
        <taxon>Acetobacteraceae</taxon>
        <taxon>Acetobacter</taxon>
    </lineage>
</organism>
<dbReference type="Proteomes" id="UP000597459">
    <property type="component" value="Unassembled WGS sequence"/>
</dbReference>